<dbReference type="STRING" id="1346286.SAMN05444362_1188"/>
<keyword evidence="5 8" id="KW-0812">Transmembrane</keyword>
<dbReference type="OrthoDB" id="139918at2"/>
<feature type="transmembrane region" description="Helical" evidence="8">
    <location>
        <begin position="263"/>
        <end position="287"/>
    </location>
</feature>
<evidence type="ECO:0000256" key="5">
    <source>
        <dbReference type="ARBA" id="ARBA00022692"/>
    </source>
</evidence>
<feature type="transmembrane region" description="Helical" evidence="8">
    <location>
        <begin position="201"/>
        <end position="221"/>
    </location>
</feature>
<dbReference type="GO" id="GO:0016763">
    <property type="term" value="F:pentosyltransferase activity"/>
    <property type="evidence" value="ECO:0007669"/>
    <property type="project" value="TreeGrafter"/>
</dbReference>
<evidence type="ECO:0000313" key="10">
    <source>
        <dbReference type="EMBL" id="SHG22156.1"/>
    </source>
</evidence>
<name>A0A1M5I1H6_9BACT</name>
<feature type="transmembrane region" description="Helical" evidence="8">
    <location>
        <begin position="12"/>
        <end position="30"/>
    </location>
</feature>
<evidence type="ECO:0000256" key="2">
    <source>
        <dbReference type="ARBA" id="ARBA00022475"/>
    </source>
</evidence>
<dbReference type="GO" id="GO:0005886">
    <property type="term" value="C:plasma membrane"/>
    <property type="evidence" value="ECO:0007669"/>
    <property type="project" value="UniProtKB-SubCell"/>
</dbReference>
<keyword evidence="3 10" id="KW-0328">Glycosyltransferase</keyword>
<protein>
    <submittedName>
        <fullName evidence="10">Dolichyl-phosphate-mannose-protein mannosyltransferase</fullName>
    </submittedName>
</protein>
<organism evidence="10 11">
    <name type="scientific">Dysgonomonas macrotermitis</name>
    <dbReference type="NCBI Taxonomy" id="1346286"/>
    <lineage>
        <taxon>Bacteria</taxon>
        <taxon>Pseudomonadati</taxon>
        <taxon>Bacteroidota</taxon>
        <taxon>Bacteroidia</taxon>
        <taxon>Bacteroidales</taxon>
        <taxon>Dysgonomonadaceae</taxon>
        <taxon>Dysgonomonas</taxon>
    </lineage>
</organism>
<evidence type="ECO:0000256" key="1">
    <source>
        <dbReference type="ARBA" id="ARBA00004651"/>
    </source>
</evidence>
<feature type="transmembrane region" description="Helical" evidence="8">
    <location>
        <begin position="113"/>
        <end position="130"/>
    </location>
</feature>
<evidence type="ECO:0000313" key="11">
    <source>
        <dbReference type="Proteomes" id="UP000184480"/>
    </source>
</evidence>
<dbReference type="Proteomes" id="UP000184480">
    <property type="component" value="Unassembled WGS sequence"/>
</dbReference>
<dbReference type="Pfam" id="PF13231">
    <property type="entry name" value="PMT_2"/>
    <property type="match status" value="1"/>
</dbReference>
<evidence type="ECO:0000256" key="3">
    <source>
        <dbReference type="ARBA" id="ARBA00022676"/>
    </source>
</evidence>
<dbReference type="InterPro" id="IPR038731">
    <property type="entry name" value="RgtA/B/C-like"/>
</dbReference>
<accession>A0A1M5I1H6</accession>
<feature type="transmembrane region" description="Helical" evidence="8">
    <location>
        <begin position="136"/>
        <end position="155"/>
    </location>
</feature>
<feature type="transmembrane region" description="Helical" evidence="8">
    <location>
        <begin position="353"/>
        <end position="372"/>
    </location>
</feature>
<evidence type="ECO:0000256" key="7">
    <source>
        <dbReference type="ARBA" id="ARBA00023136"/>
    </source>
</evidence>
<dbReference type="GO" id="GO:0009103">
    <property type="term" value="P:lipopolysaccharide biosynthetic process"/>
    <property type="evidence" value="ECO:0007669"/>
    <property type="project" value="UniProtKB-ARBA"/>
</dbReference>
<feature type="transmembrane region" description="Helical" evidence="8">
    <location>
        <begin position="73"/>
        <end position="101"/>
    </location>
</feature>
<gene>
    <name evidence="10" type="ORF">SAMN05444362_1188</name>
</gene>
<evidence type="ECO:0000259" key="9">
    <source>
        <dbReference type="Pfam" id="PF13231"/>
    </source>
</evidence>
<dbReference type="PANTHER" id="PTHR33908">
    <property type="entry name" value="MANNOSYLTRANSFERASE YKCB-RELATED"/>
    <property type="match status" value="1"/>
</dbReference>
<proteinExistence type="predicted"/>
<keyword evidence="11" id="KW-1185">Reference proteome</keyword>
<feature type="domain" description="Glycosyltransferase RgtA/B/C/D-like" evidence="9">
    <location>
        <begin position="63"/>
        <end position="219"/>
    </location>
</feature>
<feature type="transmembrane region" description="Helical" evidence="8">
    <location>
        <begin position="299"/>
        <end position="319"/>
    </location>
</feature>
<dbReference type="RefSeq" id="WP_062178445.1">
    <property type="nucleotide sequence ID" value="NZ_BBXL01000005.1"/>
</dbReference>
<feature type="transmembrane region" description="Helical" evidence="8">
    <location>
        <begin position="325"/>
        <end position="344"/>
    </location>
</feature>
<keyword evidence="2" id="KW-1003">Cell membrane</keyword>
<dbReference type="InterPro" id="IPR050297">
    <property type="entry name" value="LipidA_mod_glycosyltrf_83"/>
</dbReference>
<evidence type="ECO:0000256" key="6">
    <source>
        <dbReference type="ARBA" id="ARBA00022989"/>
    </source>
</evidence>
<dbReference type="EMBL" id="FQUC01000018">
    <property type="protein sequence ID" value="SHG22156.1"/>
    <property type="molecule type" value="Genomic_DNA"/>
</dbReference>
<dbReference type="PANTHER" id="PTHR33908:SF11">
    <property type="entry name" value="MEMBRANE PROTEIN"/>
    <property type="match status" value="1"/>
</dbReference>
<dbReference type="AlphaFoldDB" id="A0A1M5I1H6"/>
<keyword evidence="4 10" id="KW-0808">Transferase</keyword>
<evidence type="ECO:0000256" key="8">
    <source>
        <dbReference type="SAM" id="Phobius"/>
    </source>
</evidence>
<reference evidence="11" key="1">
    <citation type="submission" date="2016-11" db="EMBL/GenBank/DDBJ databases">
        <authorList>
            <person name="Varghese N."/>
            <person name="Submissions S."/>
        </authorList>
    </citation>
    <scope>NUCLEOTIDE SEQUENCE [LARGE SCALE GENOMIC DNA]</scope>
    <source>
        <strain evidence="11">DSM 27370</strain>
    </source>
</reference>
<sequence length="485" mass="55782">MEKENQSIARFYIPAVLLILIGAFVSVYNASITHSFWYDEAYSIALIKYSFSDIWLITASDVHPPLYYYMLKIFSGIFGGSIFDLRIFSGLGIIATLLIGIFPLKRLFGERTALMFMILVLIMPVTQYLATEIRMYSWALFFVLGCSVFAYRVYLKKVFTNYIFMALFAIAAAYTHYYALVSVGFIYILLVIALLRKGRNVVRLILFSLIVLLAYSPWIPAFISQIQSVQHHFWIKIPTAKEFLLFLYYFFSPKEPSHPYTIFTLPVMSVALSIMFVLIFAGSIYVWRLPRDKRLSAGDGFVLVYVATLLITFLITYLVKPISTPRYTTCMLGPLLLGIAIYCGELWKSKGKYLVIVSFCFLTLLSVTRLISETKYNEDQDRELSEISRFFHRGSREPKTIISYIEAYPELAKLSLILPDREYLLCSPADETNYRPFAIKTIDSIESFDSFFLVTPDTIPEMGGNYRVTDKLVLSKKTILLLQKY</sequence>
<keyword evidence="7 8" id="KW-0472">Membrane</keyword>
<evidence type="ECO:0000256" key="4">
    <source>
        <dbReference type="ARBA" id="ARBA00022679"/>
    </source>
</evidence>
<keyword evidence="6 8" id="KW-1133">Transmembrane helix</keyword>
<comment type="subcellular location">
    <subcellularLocation>
        <location evidence="1">Cell membrane</location>
        <topology evidence="1">Multi-pass membrane protein</topology>
    </subcellularLocation>
</comment>
<feature type="transmembrane region" description="Helical" evidence="8">
    <location>
        <begin position="162"/>
        <end position="195"/>
    </location>
</feature>